<keyword evidence="2" id="KW-0472">Membrane</keyword>
<proteinExistence type="predicted"/>
<keyword evidence="4" id="KW-1185">Reference proteome</keyword>
<sequence length="158" mass="17068">MAKRPPEPRSTVPAPPKPPEEAEFAKEIERRIGPLVPSGARGQVVSTVMMMMSEQFSGPIAHPRHLREYEEILPGSAERIIQMAERQQQHNIDMESRIVSAQVADQKRGMRYGMAALVVDIAAAAGVGMYGNNVLAGMILGVGVAGVVAAFIKGRHSK</sequence>
<name>A0ABY8LZP0_9HYPH</name>
<dbReference type="InterPro" id="IPR019284">
    <property type="entry name" value="RP532"/>
</dbReference>
<feature type="transmembrane region" description="Helical" evidence="2">
    <location>
        <begin position="112"/>
        <end position="129"/>
    </location>
</feature>
<keyword evidence="2" id="KW-0812">Transmembrane</keyword>
<accession>A0ABY8LZP0</accession>
<dbReference type="Proteomes" id="UP001227095">
    <property type="component" value="Chromosome"/>
</dbReference>
<dbReference type="RefSeq" id="WP_227704535.1">
    <property type="nucleotide sequence ID" value="NZ_CP123000.1"/>
</dbReference>
<evidence type="ECO:0000256" key="1">
    <source>
        <dbReference type="SAM" id="MobiDB-lite"/>
    </source>
</evidence>
<evidence type="ECO:0000256" key="2">
    <source>
        <dbReference type="SAM" id="Phobius"/>
    </source>
</evidence>
<feature type="region of interest" description="Disordered" evidence="1">
    <location>
        <begin position="1"/>
        <end position="21"/>
    </location>
</feature>
<reference evidence="3 4" key="1">
    <citation type="submission" date="2023-04" db="EMBL/GenBank/DDBJ databases">
        <title>Neorhizobium petrolearium OS53, complete genome.</title>
        <authorList>
            <person name="Yu T."/>
        </authorList>
    </citation>
    <scope>NUCLEOTIDE SEQUENCE [LARGE SCALE GENOMIC DNA]</scope>
    <source>
        <strain evidence="3 4">OS53</strain>
    </source>
</reference>
<keyword evidence="2" id="KW-1133">Transmembrane helix</keyword>
<evidence type="ECO:0000313" key="4">
    <source>
        <dbReference type="Proteomes" id="UP001227095"/>
    </source>
</evidence>
<dbReference type="EMBL" id="CP123000">
    <property type="protein sequence ID" value="WGI67767.1"/>
    <property type="molecule type" value="Genomic_DNA"/>
</dbReference>
<dbReference type="Pfam" id="PF10097">
    <property type="entry name" value="DUF2335"/>
    <property type="match status" value="1"/>
</dbReference>
<evidence type="ECO:0000313" key="3">
    <source>
        <dbReference type="EMBL" id="WGI67767.1"/>
    </source>
</evidence>
<gene>
    <name evidence="3" type="ORF">QEO92_22720</name>
</gene>
<feature type="transmembrane region" description="Helical" evidence="2">
    <location>
        <begin position="135"/>
        <end position="152"/>
    </location>
</feature>
<protein>
    <submittedName>
        <fullName evidence="3">DUF2335 domain-containing protein</fullName>
    </submittedName>
</protein>
<organism evidence="3 4">
    <name type="scientific">Neorhizobium petrolearium</name>
    <dbReference type="NCBI Taxonomy" id="515361"/>
    <lineage>
        <taxon>Bacteria</taxon>
        <taxon>Pseudomonadati</taxon>
        <taxon>Pseudomonadota</taxon>
        <taxon>Alphaproteobacteria</taxon>
        <taxon>Hyphomicrobiales</taxon>
        <taxon>Rhizobiaceae</taxon>
        <taxon>Rhizobium/Agrobacterium group</taxon>
        <taxon>Neorhizobium</taxon>
    </lineage>
</organism>